<feature type="compositionally biased region" description="Basic and acidic residues" evidence="1">
    <location>
        <begin position="8"/>
        <end position="134"/>
    </location>
</feature>
<proteinExistence type="predicted"/>
<keyword evidence="3" id="KW-1185">Reference proteome</keyword>
<reference evidence="2" key="1">
    <citation type="journal article" date="2023" name="Front. Mar. Sci.">
        <title>A new Merluccius polli reference genome to investigate the effects of global change in West African waters.</title>
        <authorList>
            <person name="Mateo J.L."/>
            <person name="Blanco-Fernandez C."/>
            <person name="Garcia-Vazquez E."/>
            <person name="Machado-Schiaffino G."/>
        </authorList>
    </citation>
    <scope>NUCLEOTIDE SEQUENCE</scope>
    <source>
        <strain evidence="2">C29</strain>
        <tissue evidence="2">Fin</tissue>
    </source>
</reference>
<evidence type="ECO:0000313" key="2">
    <source>
        <dbReference type="EMBL" id="KAK0151389.1"/>
    </source>
</evidence>
<accession>A0AA47N468</accession>
<dbReference type="AlphaFoldDB" id="A0AA47N468"/>
<feature type="compositionally biased region" description="Basic and acidic residues" evidence="1">
    <location>
        <begin position="153"/>
        <end position="193"/>
    </location>
</feature>
<protein>
    <submittedName>
        <fullName evidence="2">Ribosome-binding protein 1</fullName>
    </submittedName>
</protein>
<sequence>MKTLTMRGDPERGHPEAGHPEAGHPERGHPERGHPERGHPERGHPERGHPERGHPERGHPERGHPEAGDSERGHPERGHPERGHPERGHPERGHPERGHPERGHPERGHPERGYPERGHPERGHPERGHPERGTSGEGTPGEGTPGEGIPGEGDTRRGDTRRGDTRRGDTRRGGHPERGYPERGHPERGHPERVQPAFEPSSGAGSQAERLLPSPVQKPSGVAAGRQQRLRGGGETEAQSEVQRLCDGYAWLTDVRSCADRCGGVSSLEALRGGAVSAYEELVGEVRRWSDRIRRAPPSFATANRLFLVDAGVVLDKLGEQLGAIEAELLSQLVEEWRLNSESLESHLRNTITGLQRDPADLQHFTRYATMMSACSAPIALLAVPGSALISPLGFGEFFTAL</sequence>
<evidence type="ECO:0000313" key="3">
    <source>
        <dbReference type="Proteomes" id="UP001174136"/>
    </source>
</evidence>
<feature type="compositionally biased region" description="Gly residues" evidence="1">
    <location>
        <begin position="135"/>
        <end position="151"/>
    </location>
</feature>
<organism evidence="2 3">
    <name type="scientific">Merluccius polli</name>
    <name type="common">Benguela hake</name>
    <name type="synonym">Merluccius cadenati</name>
    <dbReference type="NCBI Taxonomy" id="89951"/>
    <lineage>
        <taxon>Eukaryota</taxon>
        <taxon>Metazoa</taxon>
        <taxon>Chordata</taxon>
        <taxon>Craniata</taxon>
        <taxon>Vertebrata</taxon>
        <taxon>Euteleostomi</taxon>
        <taxon>Actinopterygii</taxon>
        <taxon>Neopterygii</taxon>
        <taxon>Teleostei</taxon>
        <taxon>Neoteleostei</taxon>
        <taxon>Acanthomorphata</taxon>
        <taxon>Zeiogadaria</taxon>
        <taxon>Gadariae</taxon>
        <taxon>Gadiformes</taxon>
        <taxon>Gadoidei</taxon>
        <taxon>Merlucciidae</taxon>
        <taxon>Merluccius</taxon>
    </lineage>
</organism>
<dbReference type="EMBL" id="JAOPHQ010001242">
    <property type="protein sequence ID" value="KAK0151389.1"/>
    <property type="molecule type" value="Genomic_DNA"/>
</dbReference>
<name>A0AA47N468_MERPO</name>
<feature type="region of interest" description="Disordered" evidence="1">
    <location>
        <begin position="1"/>
        <end position="239"/>
    </location>
</feature>
<comment type="caution">
    <text evidence="2">The sequence shown here is derived from an EMBL/GenBank/DDBJ whole genome shotgun (WGS) entry which is preliminary data.</text>
</comment>
<dbReference type="Proteomes" id="UP001174136">
    <property type="component" value="Unassembled WGS sequence"/>
</dbReference>
<gene>
    <name evidence="2" type="primary">RRBP1_2</name>
    <name evidence="2" type="ORF">N1851_007313</name>
</gene>
<evidence type="ECO:0000256" key="1">
    <source>
        <dbReference type="SAM" id="MobiDB-lite"/>
    </source>
</evidence>